<dbReference type="STRING" id="1229727.Ga0080559_TMP1807"/>
<dbReference type="OrthoDB" id="5567366at2"/>
<reference evidence="1 2" key="1">
    <citation type="submission" date="2016-03" db="EMBL/GenBank/DDBJ databases">
        <title>Deep-sea bacteria in the southern Pacific.</title>
        <authorList>
            <person name="Tang K."/>
        </authorList>
    </citation>
    <scope>NUCLEOTIDE SEQUENCE [LARGE SCALE GENOMIC DNA]</scope>
    <source>
        <strain evidence="1 2">JLT2016</strain>
    </source>
</reference>
<dbReference type="AlphaFoldDB" id="A0A1U7D3C1"/>
<proteinExistence type="predicted"/>
<dbReference type="EMBL" id="CP014796">
    <property type="protein sequence ID" value="APX22603.1"/>
    <property type="molecule type" value="Genomic_DNA"/>
</dbReference>
<organism evidence="1 2">
    <name type="scientific">Salipiger profundus</name>
    <dbReference type="NCBI Taxonomy" id="1229727"/>
    <lineage>
        <taxon>Bacteria</taxon>
        <taxon>Pseudomonadati</taxon>
        <taxon>Pseudomonadota</taxon>
        <taxon>Alphaproteobacteria</taxon>
        <taxon>Rhodobacterales</taxon>
        <taxon>Roseobacteraceae</taxon>
        <taxon>Salipiger</taxon>
    </lineage>
</organism>
<dbReference type="RefSeq" id="WP_076622898.1">
    <property type="nucleotide sequence ID" value="NZ_BMEW01000004.1"/>
</dbReference>
<protein>
    <recommendedName>
        <fullName evidence="3">Gamma-glutamylcyclotransferase AIG2-like domain-containing protein</fullName>
    </recommendedName>
</protein>
<dbReference type="Proteomes" id="UP000186559">
    <property type="component" value="Chromosome"/>
</dbReference>
<dbReference type="SUPFAM" id="SSF110857">
    <property type="entry name" value="Gamma-glutamyl cyclotransferase-like"/>
    <property type="match status" value="1"/>
</dbReference>
<keyword evidence="2" id="KW-1185">Reference proteome</keyword>
<dbReference type="KEGG" id="tpro:Ga0080559_TMP1807"/>
<accession>A0A1U7D3C1</accession>
<evidence type="ECO:0008006" key="3">
    <source>
        <dbReference type="Google" id="ProtNLM"/>
    </source>
</evidence>
<sequence>MISNSAFFFGYGSLVNRMTHGFTPAHTARARGWRRAWRFTADRQVAYLTAVPDPACEIEGLIAQVPPDGWAALDLREQAYERRDAAGCVQHAADGVDQLAIYAIAPQNHFPPDDAHPVLLSYLDVVIQGYLSEFGEAGAERFFDTTTGWEAPILDDRADPQYPRAQQLDDAERAFVDRRLDGLRCRRVAA</sequence>
<dbReference type="Gene3D" id="3.10.490.10">
    <property type="entry name" value="Gamma-glutamyl cyclotransferase-like"/>
    <property type="match status" value="1"/>
</dbReference>
<evidence type="ECO:0000313" key="1">
    <source>
        <dbReference type="EMBL" id="APX22603.1"/>
    </source>
</evidence>
<gene>
    <name evidence="1" type="ORF">Ga0080559_TMP1807</name>
</gene>
<dbReference type="InterPro" id="IPR036568">
    <property type="entry name" value="GGCT-like_sf"/>
</dbReference>
<evidence type="ECO:0000313" key="2">
    <source>
        <dbReference type="Proteomes" id="UP000186559"/>
    </source>
</evidence>
<name>A0A1U7D3C1_9RHOB</name>